<accession>A0A9Q1F0J3</accession>
<keyword evidence="3" id="KW-1185">Reference proteome</keyword>
<feature type="region of interest" description="Disordered" evidence="1">
    <location>
        <begin position="1"/>
        <end position="21"/>
    </location>
</feature>
<protein>
    <submittedName>
        <fullName evidence="2">Uncharacterized protein</fullName>
    </submittedName>
</protein>
<evidence type="ECO:0000256" key="1">
    <source>
        <dbReference type="SAM" id="MobiDB-lite"/>
    </source>
</evidence>
<sequence length="71" mass="7454">MWKVAHLGFADDSGASPSSNASPICCEQLGNETRFRPCRTPTSPSANIAPRGAIPRGQARDEMESVALAPA</sequence>
<comment type="caution">
    <text evidence="2">The sequence shown here is derived from an EMBL/GenBank/DDBJ whole genome shotgun (WGS) entry which is preliminary data.</text>
</comment>
<feature type="region of interest" description="Disordered" evidence="1">
    <location>
        <begin position="38"/>
        <end position="71"/>
    </location>
</feature>
<dbReference type="AlphaFoldDB" id="A0A9Q1F0J3"/>
<dbReference type="Proteomes" id="UP001152622">
    <property type="component" value="Chromosome 10"/>
</dbReference>
<proteinExistence type="predicted"/>
<reference evidence="2" key="1">
    <citation type="journal article" date="2023" name="Science">
        <title>Genome structures resolve the early diversification of teleost fishes.</title>
        <authorList>
            <person name="Parey E."/>
            <person name="Louis A."/>
            <person name="Montfort J."/>
            <person name="Bouchez O."/>
            <person name="Roques C."/>
            <person name="Iampietro C."/>
            <person name="Lluch J."/>
            <person name="Castinel A."/>
            <person name="Donnadieu C."/>
            <person name="Desvignes T."/>
            <person name="Floi Bucao C."/>
            <person name="Jouanno E."/>
            <person name="Wen M."/>
            <person name="Mejri S."/>
            <person name="Dirks R."/>
            <person name="Jansen H."/>
            <person name="Henkel C."/>
            <person name="Chen W.J."/>
            <person name="Zahm M."/>
            <person name="Cabau C."/>
            <person name="Klopp C."/>
            <person name="Thompson A.W."/>
            <person name="Robinson-Rechavi M."/>
            <person name="Braasch I."/>
            <person name="Lecointre G."/>
            <person name="Bobe J."/>
            <person name="Postlethwait J.H."/>
            <person name="Berthelot C."/>
            <person name="Roest Crollius H."/>
            <person name="Guiguen Y."/>
        </authorList>
    </citation>
    <scope>NUCLEOTIDE SEQUENCE</scope>
    <source>
        <strain evidence="2">WJC10195</strain>
    </source>
</reference>
<name>A0A9Q1F0J3_SYNKA</name>
<evidence type="ECO:0000313" key="2">
    <source>
        <dbReference type="EMBL" id="KAJ8348608.1"/>
    </source>
</evidence>
<evidence type="ECO:0000313" key="3">
    <source>
        <dbReference type="Proteomes" id="UP001152622"/>
    </source>
</evidence>
<dbReference type="EMBL" id="JAINUF010000010">
    <property type="protein sequence ID" value="KAJ8348608.1"/>
    <property type="molecule type" value="Genomic_DNA"/>
</dbReference>
<gene>
    <name evidence="2" type="ORF">SKAU_G00271970</name>
</gene>
<organism evidence="2 3">
    <name type="scientific">Synaphobranchus kaupii</name>
    <name type="common">Kaup's arrowtooth eel</name>
    <dbReference type="NCBI Taxonomy" id="118154"/>
    <lineage>
        <taxon>Eukaryota</taxon>
        <taxon>Metazoa</taxon>
        <taxon>Chordata</taxon>
        <taxon>Craniata</taxon>
        <taxon>Vertebrata</taxon>
        <taxon>Euteleostomi</taxon>
        <taxon>Actinopterygii</taxon>
        <taxon>Neopterygii</taxon>
        <taxon>Teleostei</taxon>
        <taxon>Anguilliformes</taxon>
        <taxon>Synaphobranchidae</taxon>
        <taxon>Synaphobranchus</taxon>
    </lineage>
</organism>